<dbReference type="EMBL" id="BMMZ01000004">
    <property type="protein sequence ID" value="GGL61760.1"/>
    <property type="molecule type" value="Genomic_DNA"/>
</dbReference>
<protein>
    <submittedName>
        <fullName evidence="8">(2Fe-2S) ferredoxin</fullName>
    </submittedName>
</protein>
<name>A0A917S6V0_9ACTN</name>
<keyword evidence="9" id="KW-1185">Reference proteome</keyword>
<evidence type="ECO:0000256" key="2">
    <source>
        <dbReference type="ARBA" id="ARBA00022723"/>
    </source>
</evidence>
<dbReference type="RefSeq" id="WP_188895130.1">
    <property type="nucleotide sequence ID" value="NZ_BMMZ01000004.1"/>
</dbReference>
<evidence type="ECO:0000256" key="3">
    <source>
        <dbReference type="ARBA" id="ARBA00023002"/>
    </source>
</evidence>
<dbReference type="Pfam" id="PF19299">
    <property type="entry name" value="DUF5914"/>
    <property type="match status" value="1"/>
</dbReference>
<organism evidence="8 9">
    <name type="scientific">Microlunatus endophyticus</name>
    <dbReference type="NCBI Taxonomy" id="1716077"/>
    <lineage>
        <taxon>Bacteria</taxon>
        <taxon>Bacillati</taxon>
        <taxon>Actinomycetota</taxon>
        <taxon>Actinomycetes</taxon>
        <taxon>Propionibacteriales</taxon>
        <taxon>Propionibacteriaceae</taxon>
        <taxon>Microlunatus</taxon>
    </lineage>
</organism>
<reference evidence="8" key="2">
    <citation type="submission" date="2020-09" db="EMBL/GenBank/DDBJ databases">
        <authorList>
            <person name="Sun Q."/>
            <person name="Zhou Y."/>
        </authorList>
    </citation>
    <scope>NUCLEOTIDE SEQUENCE</scope>
    <source>
        <strain evidence="8">CGMCC 4.7306</strain>
    </source>
</reference>
<dbReference type="AlphaFoldDB" id="A0A917S6V0"/>
<sequence>MTIRPSEQTRTDLIRRTVRSRVPIRLRPQPGYDDLRPTWREAKPARIRESLRLSQERSAGGWYVVGRSEDLGHSASIARVIAGREITLWRSADGGLRAGPGGCPHLGALLDGCPVLEGNLVCRWHGLMLGDAGYGNWKPYAAQDDGALLWARVPPVAGDGEDLGTDPDGDRPTAAPVVGDRPPLAQSVSAVITRRGRCEPVDIMANRLDPWHGAWFHPYSFSHLRVDDDASTPERLAVDVTFRLGHRLGVPVRAEFVCPDRRTIVMRIIDGEGVGSVVETHATPITGPGDPQPETVMTELTVAYSDRPGFVTARRLAGLLRPAMRHVARRLWVDDLVYAERRYALRCRGEFPG</sequence>
<keyword evidence="2" id="KW-0479">Metal-binding</keyword>
<dbReference type="InterPro" id="IPR050584">
    <property type="entry name" value="Cholesterol_7-desaturase"/>
</dbReference>
<dbReference type="SUPFAM" id="SSF50022">
    <property type="entry name" value="ISP domain"/>
    <property type="match status" value="1"/>
</dbReference>
<feature type="domain" description="Rieske" evidence="7">
    <location>
        <begin position="62"/>
        <end position="151"/>
    </location>
</feature>
<dbReference type="PANTHER" id="PTHR21266:SF60">
    <property type="entry name" value="3-KETOSTEROID-9-ALPHA-MONOOXYGENASE, OXYGENASE COMPONENT"/>
    <property type="match status" value="1"/>
</dbReference>
<dbReference type="PANTHER" id="PTHR21266">
    <property type="entry name" value="IRON-SULFUR DOMAIN CONTAINING PROTEIN"/>
    <property type="match status" value="1"/>
</dbReference>
<evidence type="ECO:0000313" key="8">
    <source>
        <dbReference type="EMBL" id="GGL61760.1"/>
    </source>
</evidence>
<dbReference type="GO" id="GO:0051537">
    <property type="term" value="F:2 iron, 2 sulfur cluster binding"/>
    <property type="evidence" value="ECO:0007669"/>
    <property type="project" value="UniProtKB-KW"/>
</dbReference>
<evidence type="ECO:0000256" key="1">
    <source>
        <dbReference type="ARBA" id="ARBA00022714"/>
    </source>
</evidence>
<keyword evidence="4" id="KW-0408">Iron</keyword>
<proteinExistence type="predicted"/>
<dbReference type="InterPro" id="IPR045612">
    <property type="entry name" value="DUF5914"/>
</dbReference>
<dbReference type="GO" id="GO:0004497">
    <property type="term" value="F:monooxygenase activity"/>
    <property type="evidence" value="ECO:0007669"/>
    <property type="project" value="UniProtKB-ARBA"/>
</dbReference>
<reference evidence="8" key="1">
    <citation type="journal article" date="2014" name="Int. J. Syst. Evol. Microbiol.">
        <title>Complete genome sequence of Corynebacterium casei LMG S-19264T (=DSM 44701T), isolated from a smear-ripened cheese.</title>
        <authorList>
            <consortium name="US DOE Joint Genome Institute (JGI-PGF)"/>
            <person name="Walter F."/>
            <person name="Albersmeier A."/>
            <person name="Kalinowski J."/>
            <person name="Ruckert C."/>
        </authorList>
    </citation>
    <scope>NUCLEOTIDE SEQUENCE</scope>
    <source>
        <strain evidence="8">CGMCC 4.7306</strain>
    </source>
</reference>
<keyword evidence="5" id="KW-0411">Iron-sulfur</keyword>
<evidence type="ECO:0000256" key="5">
    <source>
        <dbReference type="ARBA" id="ARBA00023014"/>
    </source>
</evidence>
<dbReference type="InterPro" id="IPR017941">
    <property type="entry name" value="Rieske_2Fe-2S"/>
</dbReference>
<accession>A0A917S6V0</accession>
<evidence type="ECO:0000256" key="6">
    <source>
        <dbReference type="SAM" id="MobiDB-lite"/>
    </source>
</evidence>
<evidence type="ECO:0000259" key="7">
    <source>
        <dbReference type="PROSITE" id="PS51296"/>
    </source>
</evidence>
<dbReference type="GO" id="GO:0046872">
    <property type="term" value="F:metal ion binding"/>
    <property type="evidence" value="ECO:0007669"/>
    <property type="project" value="UniProtKB-KW"/>
</dbReference>
<gene>
    <name evidence="8" type="ORF">GCM10011575_20430</name>
</gene>
<dbReference type="GO" id="GO:0016705">
    <property type="term" value="F:oxidoreductase activity, acting on paired donors, with incorporation or reduction of molecular oxygen"/>
    <property type="evidence" value="ECO:0007669"/>
    <property type="project" value="UniProtKB-ARBA"/>
</dbReference>
<dbReference type="PROSITE" id="PS51296">
    <property type="entry name" value="RIESKE"/>
    <property type="match status" value="1"/>
</dbReference>
<comment type="caution">
    <text evidence="8">The sequence shown here is derived from an EMBL/GenBank/DDBJ whole genome shotgun (WGS) entry which is preliminary data.</text>
</comment>
<dbReference type="Proteomes" id="UP000613840">
    <property type="component" value="Unassembled WGS sequence"/>
</dbReference>
<keyword evidence="1" id="KW-0001">2Fe-2S</keyword>
<dbReference type="Gene3D" id="2.102.10.10">
    <property type="entry name" value="Rieske [2Fe-2S] iron-sulphur domain"/>
    <property type="match status" value="1"/>
</dbReference>
<dbReference type="Pfam" id="PF00355">
    <property type="entry name" value="Rieske"/>
    <property type="match status" value="1"/>
</dbReference>
<feature type="region of interest" description="Disordered" evidence="6">
    <location>
        <begin position="159"/>
        <end position="180"/>
    </location>
</feature>
<evidence type="ECO:0000256" key="4">
    <source>
        <dbReference type="ARBA" id="ARBA00023004"/>
    </source>
</evidence>
<evidence type="ECO:0000313" key="9">
    <source>
        <dbReference type="Proteomes" id="UP000613840"/>
    </source>
</evidence>
<dbReference type="InterPro" id="IPR036922">
    <property type="entry name" value="Rieske_2Fe-2S_sf"/>
</dbReference>
<keyword evidence="3" id="KW-0560">Oxidoreductase</keyword>